<feature type="compositionally biased region" description="Polar residues" evidence="7">
    <location>
        <begin position="366"/>
        <end position="376"/>
    </location>
</feature>
<feature type="region of interest" description="Disordered" evidence="7">
    <location>
        <begin position="807"/>
        <end position="860"/>
    </location>
</feature>
<dbReference type="GO" id="GO:0098609">
    <property type="term" value="P:cell-cell adhesion"/>
    <property type="evidence" value="ECO:0007669"/>
    <property type="project" value="InterPro"/>
</dbReference>
<name>A0A9W3BHB5_BIOGL</name>
<dbReference type="RefSeq" id="XP_055898973.1">
    <property type="nucleotide sequence ID" value="XM_056042998.1"/>
</dbReference>
<dbReference type="InterPro" id="IPR000225">
    <property type="entry name" value="Armadillo"/>
</dbReference>
<dbReference type="GO" id="GO:0005912">
    <property type="term" value="C:adherens junction"/>
    <property type="evidence" value="ECO:0007669"/>
    <property type="project" value="TreeGrafter"/>
</dbReference>
<dbReference type="InterPro" id="IPR016024">
    <property type="entry name" value="ARM-type_fold"/>
</dbReference>
<feature type="compositionally biased region" description="Basic and acidic residues" evidence="7">
    <location>
        <begin position="313"/>
        <end position="344"/>
    </location>
</feature>
<keyword evidence="3" id="KW-0677">Repeat</keyword>
<feature type="region of interest" description="Disordered" evidence="7">
    <location>
        <begin position="1"/>
        <end position="28"/>
    </location>
</feature>
<protein>
    <submittedName>
        <fullName evidence="9 10">Splicing regulator ARVCF-like isoform X1</fullName>
    </submittedName>
</protein>
<feature type="compositionally biased region" description="Basic and acidic residues" evidence="7">
    <location>
        <begin position="99"/>
        <end position="113"/>
    </location>
</feature>
<feature type="compositionally biased region" description="Polar residues" evidence="7">
    <location>
        <begin position="1071"/>
        <end position="1104"/>
    </location>
</feature>
<feature type="region of interest" description="Disordered" evidence="7">
    <location>
        <begin position="61"/>
        <end position="418"/>
    </location>
</feature>
<feature type="compositionally biased region" description="Basic and acidic residues" evidence="7">
    <location>
        <begin position="1"/>
        <end position="16"/>
    </location>
</feature>
<dbReference type="GeneID" id="106075206"/>
<evidence type="ECO:0000256" key="3">
    <source>
        <dbReference type="ARBA" id="ARBA00022737"/>
    </source>
</evidence>
<comment type="subcellular location">
    <subcellularLocation>
        <location evidence="1">Cell junction</location>
    </subcellularLocation>
</comment>
<feature type="compositionally biased region" description="Gly residues" evidence="7">
    <location>
        <begin position="1234"/>
        <end position="1243"/>
    </location>
</feature>
<feature type="repeat" description="ARM" evidence="6">
    <location>
        <begin position="920"/>
        <end position="957"/>
    </location>
</feature>
<feature type="compositionally biased region" description="Polar residues" evidence="7">
    <location>
        <begin position="408"/>
        <end position="418"/>
    </location>
</feature>
<feature type="compositionally biased region" description="Basic and acidic residues" evidence="7">
    <location>
        <begin position="445"/>
        <end position="457"/>
    </location>
</feature>
<feature type="region of interest" description="Disordered" evidence="7">
    <location>
        <begin position="1066"/>
        <end position="1104"/>
    </location>
</feature>
<feature type="repeat" description="ARM" evidence="6">
    <location>
        <begin position="613"/>
        <end position="658"/>
    </location>
</feature>
<proteinExistence type="inferred from homology"/>
<dbReference type="PANTHER" id="PTHR10372">
    <property type="entry name" value="PLAKOPHILLIN-RELATED"/>
    <property type="match status" value="1"/>
</dbReference>
<keyword evidence="5" id="KW-0965">Cell junction</keyword>
<evidence type="ECO:0000256" key="2">
    <source>
        <dbReference type="ARBA" id="ARBA00005462"/>
    </source>
</evidence>
<accession>A0A9W3BHB5</accession>
<evidence type="ECO:0000256" key="7">
    <source>
        <dbReference type="SAM" id="MobiDB-lite"/>
    </source>
</evidence>
<dbReference type="PANTHER" id="PTHR10372:SF27">
    <property type="entry name" value="ADHERENS JUNCTION PROTEIN P120"/>
    <property type="match status" value="1"/>
</dbReference>
<evidence type="ECO:0000313" key="10">
    <source>
        <dbReference type="RefSeq" id="XP_055898972.1"/>
    </source>
</evidence>
<dbReference type="GO" id="GO:0005737">
    <property type="term" value="C:cytoplasm"/>
    <property type="evidence" value="ECO:0007669"/>
    <property type="project" value="TreeGrafter"/>
</dbReference>
<feature type="compositionally biased region" description="Basic and acidic residues" evidence="7">
    <location>
        <begin position="377"/>
        <end position="398"/>
    </location>
</feature>
<dbReference type="Pfam" id="PF00514">
    <property type="entry name" value="Arm"/>
    <property type="match status" value="3"/>
</dbReference>
<dbReference type="GO" id="GO:0005634">
    <property type="term" value="C:nucleus"/>
    <property type="evidence" value="ECO:0007669"/>
    <property type="project" value="TreeGrafter"/>
</dbReference>
<evidence type="ECO:0000256" key="4">
    <source>
        <dbReference type="ARBA" id="ARBA00022889"/>
    </source>
</evidence>
<dbReference type="Gene3D" id="1.25.10.10">
    <property type="entry name" value="Leucine-rich Repeat Variant"/>
    <property type="match status" value="1"/>
</dbReference>
<dbReference type="Proteomes" id="UP001165740">
    <property type="component" value="Chromosome 10"/>
</dbReference>
<dbReference type="OMA" id="GDQPSYH"/>
<feature type="compositionally biased region" description="Basic and acidic residues" evidence="7">
    <location>
        <begin position="167"/>
        <end position="176"/>
    </location>
</feature>
<keyword evidence="4" id="KW-0130">Cell adhesion</keyword>
<feature type="region of interest" description="Disordered" evidence="7">
    <location>
        <begin position="1156"/>
        <end position="1243"/>
    </location>
</feature>
<dbReference type="SMART" id="SM00185">
    <property type="entry name" value="ARM"/>
    <property type="match status" value="6"/>
</dbReference>
<feature type="region of interest" description="Disordered" evidence="7">
    <location>
        <begin position="478"/>
        <end position="531"/>
    </location>
</feature>
<evidence type="ECO:0000313" key="8">
    <source>
        <dbReference type="Proteomes" id="UP001165740"/>
    </source>
</evidence>
<feature type="compositionally biased region" description="Basic and acidic residues" evidence="7">
    <location>
        <begin position="282"/>
        <end position="295"/>
    </location>
</feature>
<evidence type="ECO:0000313" key="11">
    <source>
        <dbReference type="RefSeq" id="XP_055898973.1"/>
    </source>
</evidence>
<feature type="compositionally biased region" description="Polar residues" evidence="7">
    <location>
        <begin position="810"/>
        <end position="819"/>
    </location>
</feature>
<feature type="compositionally biased region" description="Gly residues" evidence="7">
    <location>
        <begin position="81"/>
        <end position="90"/>
    </location>
</feature>
<dbReference type="RefSeq" id="XP_055898971.1">
    <property type="nucleotide sequence ID" value="XM_056042996.1"/>
</dbReference>
<dbReference type="AlphaFoldDB" id="A0A9W3BHB5"/>
<evidence type="ECO:0000313" key="9">
    <source>
        <dbReference type="RefSeq" id="XP_055898971.1"/>
    </source>
</evidence>
<evidence type="ECO:0000256" key="6">
    <source>
        <dbReference type="PROSITE-ProRule" id="PRU00259"/>
    </source>
</evidence>
<organism evidence="8 10">
    <name type="scientific">Biomphalaria glabrata</name>
    <name type="common">Bloodfluke planorb</name>
    <name type="synonym">Freshwater snail</name>
    <dbReference type="NCBI Taxonomy" id="6526"/>
    <lineage>
        <taxon>Eukaryota</taxon>
        <taxon>Metazoa</taxon>
        <taxon>Spiralia</taxon>
        <taxon>Lophotrochozoa</taxon>
        <taxon>Mollusca</taxon>
        <taxon>Gastropoda</taxon>
        <taxon>Heterobranchia</taxon>
        <taxon>Euthyneura</taxon>
        <taxon>Panpulmonata</taxon>
        <taxon>Hygrophila</taxon>
        <taxon>Lymnaeoidea</taxon>
        <taxon>Planorbidae</taxon>
        <taxon>Biomphalaria</taxon>
    </lineage>
</organism>
<feature type="compositionally biased region" description="Acidic residues" evidence="7">
    <location>
        <begin position="186"/>
        <end position="200"/>
    </location>
</feature>
<evidence type="ECO:0000256" key="1">
    <source>
        <dbReference type="ARBA" id="ARBA00004282"/>
    </source>
</evidence>
<dbReference type="SUPFAM" id="SSF48371">
    <property type="entry name" value="ARM repeat"/>
    <property type="match status" value="1"/>
</dbReference>
<gene>
    <name evidence="9 10 11" type="primary">LOC106075206</name>
</gene>
<comment type="similarity">
    <text evidence="2">Belongs to the beta-catenin family.</text>
</comment>
<dbReference type="OrthoDB" id="3245100at2759"/>
<dbReference type="GO" id="GO:0005886">
    <property type="term" value="C:plasma membrane"/>
    <property type="evidence" value="ECO:0007669"/>
    <property type="project" value="TreeGrafter"/>
</dbReference>
<dbReference type="RefSeq" id="XP_055898972.1">
    <property type="nucleotide sequence ID" value="XM_056042997.1"/>
</dbReference>
<feature type="compositionally biased region" description="Basic and acidic residues" evidence="7">
    <location>
        <begin position="485"/>
        <end position="514"/>
    </location>
</feature>
<dbReference type="InterPro" id="IPR011989">
    <property type="entry name" value="ARM-like"/>
</dbReference>
<dbReference type="InterPro" id="IPR028435">
    <property type="entry name" value="Plakophilin/d_Catenin"/>
</dbReference>
<evidence type="ECO:0000256" key="5">
    <source>
        <dbReference type="ARBA" id="ARBA00022949"/>
    </source>
</evidence>
<dbReference type="PROSITE" id="PS50176">
    <property type="entry name" value="ARM_REPEAT"/>
    <property type="match status" value="3"/>
</dbReference>
<reference evidence="9 10" key="1">
    <citation type="submission" date="2025-04" db="UniProtKB">
        <authorList>
            <consortium name="RefSeq"/>
        </authorList>
    </citation>
    <scope>IDENTIFICATION</scope>
</reference>
<feature type="repeat" description="ARM" evidence="6">
    <location>
        <begin position="657"/>
        <end position="700"/>
    </location>
</feature>
<sequence>MSSSLVRHEDSFRYHEQGAPGDYSLNDVSRQNSDFLDSCLREFDNRGTSISDFIRDKKDMEDIHDDPYGHRFAPPHPYYSGGSGGGGGYDGNMRGNTSFDRHSEHSIHSDRNRGVKNYSDIPNGAPYGSSNNVYRSDPQMRASPQPARSLTPVDYAPSSVDGGDGEGQGHYERESPYHNLPPYQDYYEDREDSYIPEDNENFNGADPRSSDYSQAPPHYTDDDMHAAYGQRDGSYAGSRGSFQGPPGSEPHLSGNYVDHYGDNSDLHQYPDTSLRYNGGVHYPEDTYGRKPDDYINQHYVEQHAGGQTIYSDQDEHGYHEDLEPPRPEDYREIHNRSKGPHEDPYSDSFHPQHPNSSFHDPRHDSYQGQYDPSSQHQQHDPYLDHDRYSDVPGERRSFDQPGGPAYHHNNSFHDNPNMQDRYVEDQQQRRFEGLPQVRQDPFADDPFHEQNSREMHRQEDLYYRGQSPTGGSDIYCTHFYGHEQPPYDDRGPPFDDRGPPYDDRGLGYDERDGPDPYGENAPRYPDDYQQDNTYYSERDASRHLEQLHLTAAEDGPRTPSIDGRNMSLREPDLQEVIDFLSSPDNSVKASAAAHLQHLVYKEDGLKAKTRSLDGIRPLIRLLGHELVEVHKNACGALQNLSYGKNNTENKKAIKNENGIPELIRLLRKTDQDDVKESVTGVLWNLSSCEDLKQSIIDDGLVVLVNYVILKCVSRSPVNPTTSELPWTTVNRNTTGILRNVSSAGFSARKRLRECDGLVNALISILKLAADNTATNDIDNKVVENTVCILRNLSYRIQEVVDPDFFKNRSLPRQQNQTGKGKSGKAGDSNAGCFGNKSAKAKAAQNSRPGNQPSSAPPQLPPASINYRALWGPEIHSLYSAVLKRCTNPITMEAAAGAIQNLTACDWQPAVESRAMVRKEKGLPLLVDLLSAESDRVVCATATALRNLAIDDKNKELVGKYAIRQLVSQLPRDNRSTQPDDTICAVIATLYEVVKDNQDFALALVQEDGLTRLMHINTSDGRYLARTLKFALTLLKTLWNYKALHQMYTKKYTAADFTTSKARPRLDGSKFQDLSKTPTTGSNHTTPYNTLSRPMSGQGYDDSTLTPARAQQRGYYSEQQAQNDFRNMSRSNMSLQDKDPHNYPRDVILLQDMTPNDISPGYAPLDEPRPHRTKPPVGGVPLFPNLTPAEPPSPMYGSDPQAMSEPLYAQVNKGSSQRRNDPYLGSSGGLHQSSGGVGGADSWV</sequence>
<keyword evidence="8" id="KW-1185">Reference proteome</keyword>
<feature type="region of interest" description="Disordered" evidence="7">
    <location>
        <begin position="435"/>
        <end position="457"/>
    </location>
</feature>